<accession>A0A4P2VGJ7</accession>
<feature type="domain" description="Ribonucleotide reductase large subunit C-terminal" evidence="13">
    <location>
        <begin position="98"/>
        <end position="604"/>
    </location>
</feature>
<gene>
    <name evidence="15" type="ORF">JCM31447_312900</name>
</gene>
<comment type="cofactor">
    <cofactor evidence="1">
        <name>adenosylcob(III)alamin</name>
        <dbReference type="ChEBI" id="CHEBI:18408"/>
    </cofactor>
</comment>
<name>A0A4P2VGJ7_FLUSA</name>
<organism evidence="15 16">
    <name type="scientific">Fluviispira sanaruensis</name>
    <dbReference type="NCBI Taxonomy" id="2493639"/>
    <lineage>
        <taxon>Bacteria</taxon>
        <taxon>Pseudomonadati</taxon>
        <taxon>Bdellovibrionota</taxon>
        <taxon>Oligoflexia</taxon>
        <taxon>Silvanigrellales</taxon>
        <taxon>Silvanigrellaceae</taxon>
        <taxon>Fluviispira</taxon>
    </lineage>
</organism>
<dbReference type="PANTHER" id="PTHR43371:SF1">
    <property type="entry name" value="RIBONUCLEOSIDE-DIPHOSPHATE REDUCTASE"/>
    <property type="match status" value="1"/>
</dbReference>
<keyword evidence="5" id="KW-0846">Cobalamin</keyword>
<keyword evidence="8" id="KW-0560">Oxidoreductase</keyword>
<comment type="function">
    <text evidence="10">Catalyzes the reduction of ribonucleotides to deoxyribonucleotides. May function to provide a pool of deoxyribonucleotide precursors for DNA repair during oxygen limitation and/or for immediate growth after restoration of oxygen.</text>
</comment>
<proteinExistence type="inferred from homology"/>
<dbReference type="GO" id="GO:0000166">
    <property type="term" value="F:nucleotide binding"/>
    <property type="evidence" value="ECO:0007669"/>
    <property type="project" value="UniProtKB-KW"/>
</dbReference>
<dbReference type="SUPFAM" id="SSF51998">
    <property type="entry name" value="PFL-like glycyl radical enzymes"/>
    <property type="match status" value="1"/>
</dbReference>
<dbReference type="PANTHER" id="PTHR43371">
    <property type="entry name" value="VITAMIN B12-DEPENDENT RIBONUCLEOTIDE REDUCTASE"/>
    <property type="match status" value="1"/>
</dbReference>
<evidence type="ECO:0000256" key="11">
    <source>
        <dbReference type="ARBA" id="ARBA00033050"/>
    </source>
</evidence>
<sequence>MLSKILNEYQFTSELYKNIIENKYCFEIVDTLTKEKRKEKFTEAIQRVAYEVNKYDNSAFDEMQEKTIQYIQAKDFSPAGGIWRAAGNKTHKISYVNCTTQAPVKDSIEEIFAQSLTHWSRIASYGQGNGIDISGLRPRGAITQNCAKASTGAVSFLSIFDAAMQVIGAENRRGATKPDIWIYHPDAEEFITCKSDITKLTSQNVSVKVDTEFINAVIENKNILMNWERKENKIYIGSKLFDDNSPGPNLSVQREINAQILFHKIAFQAWKTGEPGIEFWDQSEKYSNSNYHPDKKYHIVSTNGCSEQKLDPFNTCVLASINFYNMPLLNENWQEWLKERVEFGVRFLDNVIIAEYQENRSPHPTQREKLKEMTRIGLGFTGLYDWFIKSKLRYGSEKSISVTEKIMKVFTETAYRTSIQLGKERGSFKEFKKEWFIKSPFIKRLCQLTSLELEDFTEMRHVCCLTVAPTGTLSMLVGVGGSGCEPAFAPYLERRERTLTGEYKSHLIFDNCVINELNRKKISLTKQNAEKLVEENEWIFAAWNKKPEKNIDPLDKLKLIATLYKYIDSGISVTYNLPENARKEDIWKIYLTAWQYGLKSVTVYRDKSREGVLKNLPTDNGENISKKLKKIIAVKRPNVLSCDIHNFKLNKKNWLILIGLLENDPYEVFCGYCDANSLPENFINSEIIKRKNKKYFLKFKNIKEINLKNLLQNKPSESAITRLVSLNLRHGVDIKYIVQQLEKTEGSVTHFASAINRVLKKYIKDGTKFTGEICPNCQKSNIIYQAGCMTCADCGWSRC</sequence>
<comment type="similarity">
    <text evidence="2">Belongs to the ribonucleoside diphosphate reductase class-2 family.</text>
</comment>
<evidence type="ECO:0000259" key="13">
    <source>
        <dbReference type="Pfam" id="PF02867"/>
    </source>
</evidence>
<dbReference type="GO" id="GO:0071897">
    <property type="term" value="P:DNA biosynthetic process"/>
    <property type="evidence" value="ECO:0007669"/>
    <property type="project" value="UniProtKB-KW"/>
</dbReference>
<dbReference type="Gene3D" id="3.20.70.20">
    <property type="match status" value="1"/>
</dbReference>
<evidence type="ECO:0000259" key="14">
    <source>
        <dbReference type="Pfam" id="PF12637"/>
    </source>
</evidence>
<dbReference type="Pfam" id="PF12637">
    <property type="entry name" value="TSCPD"/>
    <property type="match status" value="1"/>
</dbReference>
<dbReference type="OrthoDB" id="5287156at2"/>
<dbReference type="EC" id="1.17.4.1" evidence="3"/>
<dbReference type="InterPro" id="IPR000788">
    <property type="entry name" value="RNR_lg_C"/>
</dbReference>
<evidence type="ECO:0000256" key="2">
    <source>
        <dbReference type="ARBA" id="ARBA00007405"/>
    </source>
</evidence>
<evidence type="ECO:0000313" key="15">
    <source>
        <dbReference type="EMBL" id="BBH52003.1"/>
    </source>
</evidence>
<dbReference type="PRINTS" id="PR01183">
    <property type="entry name" value="RIBORDTASEM1"/>
</dbReference>
<reference evidence="15 16" key="1">
    <citation type="submission" date="2018-12" db="EMBL/GenBank/DDBJ databases">
        <title>Rubrispira sanarue gen. nov., sp., nov., a member of the order Silvanigrellales, isolated from a brackish lake in Hamamatsu Japan.</title>
        <authorList>
            <person name="Maejima Y."/>
            <person name="Iino T."/>
            <person name="Muraguchi Y."/>
            <person name="Fukuda K."/>
            <person name="Nojiri H."/>
            <person name="Ohkuma M."/>
            <person name="Moriuchi R."/>
            <person name="Dohra H."/>
            <person name="Kimbara K."/>
            <person name="Shintani M."/>
        </authorList>
    </citation>
    <scope>NUCLEOTIDE SEQUENCE [LARGE SCALE GENOMIC DNA]</scope>
    <source>
        <strain evidence="15 16">RF1110005</strain>
    </source>
</reference>
<dbReference type="GO" id="GO:0004748">
    <property type="term" value="F:ribonucleoside-diphosphate reductase activity, thioredoxin disulfide as acceptor"/>
    <property type="evidence" value="ECO:0007669"/>
    <property type="project" value="UniProtKB-EC"/>
</dbReference>
<evidence type="ECO:0000256" key="9">
    <source>
        <dbReference type="ARBA" id="ARBA00023285"/>
    </source>
</evidence>
<evidence type="ECO:0000256" key="7">
    <source>
        <dbReference type="ARBA" id="ARBA00022741"/>
    </source>
</evidence>
<evidence type="ECO:0000256" key="6">
    <source>
        <dbReference type="ARBA" id="ARBA00022634"/>
    </source>
</evidence>
<evidence type="ECO:0000256" key="12">
    <source>
        <dbReference type="ARBA" id="ARBA00047754"/>
    </source>
</evidence>
<comment type="catalytic activity">
    <reaction evidence="12">
        <text>a 2'-deoxyribonucleoside 5'-diphosphate + [thioredoxin]-disulfide + H2O = a ribonucleoside 5'-diphosphate + [thioredoxin]-dithiol</text>
        <dbReference type="Rhea" id="RHEA:23252"/>
        <dbReference type="Rhea" id="RHEA-COMP:10698"/>
        <dbReference type="Rhea" id="RHEA-COMP:10700"/>
        <dbReference type="ChEBI" id="CHEBI:15377"/>
        <dbReference type="ChEBI" id="CHEBI:29950"/>
        <dbReference type="ChEBI" id="CHEBI:50058"/>
        <dbReference type="ChEBI" id="CHEBI:57930"/>
        <dbReference type="ChEBI" id="CHEBI:73316"/>
        <dbReference type="EC" id="1.17.4.1"/>
    </reaction>
</comment>
<protein>
    <recommendedName>
        <fullName evidence="4">Vitamin B12-dependent ribonucleotide reductase</fullName>
        <ecNumber evidence="3">1.17.4.1</ecNumber>
    </recommendedName>
    <alternativeName>
        <fullName evidence="11">Ribonucleoside-diphosphate reductase NrdJ</fullName>
    </alternativeName>
</protein>
<evidence type="ECO:0000256" key="1">
    <source>
        <dbReference type="ARBA" id="ARBA00001922"/>
    </source>
</evidence>
<feature type="domain" description="TSCPD" evidence="14">
    <location>
        <begin position="717"/>
        <end position="762"/>
    </location>
</feature>
<evidence type="ECO:0000256" key="8">
    <source>
        <dbReference type="ARBA" id="ARBA00023002"/>
    </source>
</evidence>
<dbReference type="AlphaFoldDB" id="A0A4P2VGJ7"/>
<dbReference type="RefSeq" id="WP_130606067.1">
    <property type="nucleotide sequence ID" value="NZ_AP019368.1"/>
</dbReference>
<evidence type="ECO:0000256" key="5">
    <source>
        <dbReference type="ARBA" id="ARBA00022628"/>
    </source>
</evidence>
<dbReference type="Proteomes" id="UP000291236">
    <property type="component" value="Chromosome"/>
</dbReference>
<evidence type="ECO:0000313" key="16">
    <source>
        <dbReference type="Proteomes" id="UP000291236"/>
    </source>
</evidence>
<dbReference type="Pfam" id="PF02867">
    <property type="entry name" value="Ribonuc_red_lgC"/>
    <property type="match status" value="1"/>
</dbReference>
<evidence type="ECO:0000256" key="3">
    <source>
        <dbReference type="ARBA" id="ARBA00012274"/>
    </source>
</evidence>
<evidence type="ECO:0000256" key="10">
    <source>
        <dbReference type="ARBA" id="ARBA00025437"/>
    </source>
</evidence>
<dbReference type="InterPro" id="IPR024434">
    <property type="entry name" value="TSCPD_dom"/>
</dbReference>
<keyword evidence="16" id="KW-1185">Reference proteome</keyword>
<keyword evidence="6" id="KW-0237">DNA synthesis</keyword>
<dbReference type="KEGG" id="sbf:JCM31447_312900"/>
<dbReference type="EMBL" id="AP019368">
    <property type="protein sequence ID" value="BBH52003.1"/>
    <property type="molecule type" value="Genomic_DNA"/>
</dbReference>
<keyword evidence="9" id="KW-0170">Cobalt</keyword>
<evidence type="ECO:0000256" key="4">
    <source>
        <dbReference type="ARBA" id="ARBA00014409"/>
    </source>
</evidence>
<keyword evidence="7" id="KW-0547">Nucleotide-binding</keyword>
<dbReference type="InterPro" id="IPR050862">
    <property type="entry name" value="RdRp_reductase_class-2"/>
</dbReference>
<dbReference type="GO" id="GO:0031419">
    <property type="term" value="F:cobalamin binding"/>
    <property type="evidence" value="ECO:0007669"/>
    <property type="project" value="UniProtKB-KW"/>
</dbReference>